<comment type="function">
    <text evidence="14 16">With CysD forms the ATP sulfurylase (ATPS) that catalyzes the adenylation of sulfate producing adenosine 5'-phosphosulfate (APS) and diphosphate, the first enzymatic step in sulfur assimilation pathway. APS synthesis involves the formation of a high-energy phosphoric-sulfuric acid anhydride bond driven by GTP hydrolysis by CysN coupled to ATP hydrolysis by CysD.</text>
</comment>
<dbReference type="InterPro" id="IPR009001">
    <property type="entry name" value="Transl_elong_EF1A/Init_IF2_C"/>
</dbReference>
<dbReference type="OrthoDB" id="9804504at2"/>
<evidence type="ECO:0000256" key="3">
    <source>
        <dbReference type="ARBA" id="ARBA00004806"/>
    </source>
</evidence>
<dbReference type="NCBIfam" id="NF004035">
    <property type="entry name" value="PRK05506.1"/>
    <property type="match status" value="1"/>
</dbReference>
<evidence type="ECO:0000256" key="15">
    <source>
        <dbReference type="ARBA" id="ARBA00062688"/>
    </source>
</evidence>
<dbReference type="Proteomes" id="UP000307541">
    <property type="component" value="Unassembled WGS sequence"/>
</dbReference>
<dbReference type="Pfam" id="PF00009">
    <property type="entry name" value="GTP_EFTU"/>
    <property type="match status" value="1"/>
</dbReference>
<comment type="caution">
    <text evidence="19">The sequence shown here is derived from an EMBL/GenBank/DDBJ whole genome shotgun (WGS) entry which is preliminary data.</text>
</comment>
<feature type="binding site" evidence="17">
    <location>
        <begin position="472"/>
        <end position="479"/>
    </location>
    <ligand>
        <name>ATP</name>
        <dbReference type="ChEBI" id="CHEBI:30616"/>
    </ligand>
</feature>
<dbReference type="FunFam" id="2.40.30.10:FF:000027">
    <property type="entry name" value="Sulfate adenylyltransferase subunit 1"/>
    <property type="match status" value="1"/>
</dbReference>
<evidence type="ECO:0000256" key="5">
    <source>
        <dbReference type="ARBA" id="ARBA00005438"/>
    </source>
</evidence>
<dbReference type="FunFam" id="2.40.30.10:FF:000031">
    <property type="entry name" value="Sulfate adenylyltransferase subunit 1"/>
    <property type="match status" value="1"/>
</dbReference>
<dbReference type="InterPro" id="IPR027417">
    <property type="entry name" value="P-loop_NTPase"/>
</dbReference>
<keyword evidence="7 16" id="KW-0808">Transferase</keyword>
<evidence type="ECO:0000256" key="11">
    <source>
        <dbReference type="ARBA" id="ARBA00023134"/>
    </source>
</evidence>
<dbReference type="InterPro" id="IPR005225">
    <property type="entry name" value="Small_GTP-bd"/>
</dbReference>
<evidence type="ECO:0000313" key="20">
    <source>
        <dbReference type="Proteomes" id="UP000307541"/>
    </source>
</evidence>
<comment type="caution">
    <text evidence="17">Lacks conserved residue(s) required for the propagation of feature annotation.</text>
</comment>
<evidence type="ECO:0000256" key="7">
    <source>
        <dbReference type="ARBA" id="ARBA00022679"/>
    </source>
</evidence>
<dbReference type="AlphaFoldDB" id="A0A4T1ZU30"/>
<evidence type="ECO:0000256" key="9">
    <source>
        <dbReference type="ARBA" id="ARBA00022741"/>
    </source>
</evidence>
<dbReference type="NCBIfam" id="TIGR02034">
    <property type="entry name" value="CysN"/>
    <property type="match status" value="1"/>
</dbReference>
<accession>A0A4T1ZU30</accession>
<dbReference type="EC" id="2.7.1.25" evidence="17"/>
<dbReference type="CDD" id="cd03695">
    <property type="entry name" value="CysN_NodQ_II"/>
    <property type="match status" value="1"/>
</dbReference>
<name>A0A4T1ZU30_9PSED</name>
<dbReference type="InterPro" id="IPR054696">
    <property type="entry name" value="GTP-eEF1A_C"/>
</dbReference>
<evidence type="ECO:0000256" key="1">
    <source>
        <dbReference type="ARBA" id="ARBA00001823"/>
    </source>
</evidence>
<dbReference type="Pfam" id="PF22594">
    <property type="entry name" value="GTP-eEF1A_C"/>
    <property type="match status" value="1"/>
</dbReference>
<proteinExistence type="inferred from homology"/>
<keyword evidence="12" id="KW-0511">Multifunctional enzyme</keyword>
<dbReference type="EMBL" id="RFLV01000003">
    <property type="protein sequence ID" value="TIH07577.1"/>
    <property type="molecule type" value="Genomic_DNA"/>
</dbReference>
<dbReference type="UniPathway" id="UPA00140">
    <property type="reaction ID" value="UER00204"/>
</dbReference>
<dbReference type="InterPro" id="IPR044138">
    <property type="entry name" value="CysN_II"/>
</dbReference>
<dbReference type="GO" id="GO:0004020">
    <property type="term" value="F:adenylylsulfate kinase activity"/>
    <property type="evidence" value="ECO:0007669"/>
    <property type="project" value="UniProtKB-UniRule"/>
</dbReference>
<dbReference type="InterPro" id="IPR000795">
    <property type="entry name" value="T_Tr_GTP-bd_dom"/>
</dbReference>
<comment type="similarity">
    <text evidence="17">Belongs to the APS kinase family.</text>
</comment>
<dbReference type="InterPro" id="IPR002891">
    <property type="entry name" value="APS"/>
</dbReference>
<dbReference type="EC" id="2.7.7.4" evidence="16"/>
<keyword evidence="20" id="KW-1185">Reference proteome</keyword>
<dbReference type="PRINTS" id="PR00315">
    <property type="entry name" value="ELONGATNFCT"/>
</dbReference>
<feature type="binding site" evidence="16">
    <location>
        <begin position="165"/>
        <end position="168"/>
    </location>
    <ligand>
        <name>GTP</name>
        <dbReference type="ChEBI" id="CHEBI:37565"/>
    </ligand>
</feature>
<dbReference type="PROSITE" id="PS00301">
    <property type="entry name" value="G_TR_1"/>
    <property type="match status" value="1"/>
</dbReference>
<evidence type="ECO:0000256" key="6">
    <source>
        <dbReference type="ARBA" id="ARBA00007237"/>
    </source>
</evidence>
<dbReference type="InterPro" id="IPR031157">
    <property type="entry name" value="G_TR_CS"/>
</dbReference>
<dbReference type="GO" id="GO:0000103">
    <property type="term" value="P:sulfate assimilation"/>
    <property type="evidence" value="ECO:0007669"/>
    <property type="project" value="UniProtKB-UniRule"/>
</dbReference>
<comment type="function">
    <text evidence="2">APS kinase catalyzes the synthesis of activated sulfate.</text>
</comment>
<evidence type="ECO:0000259" key="18">
    <source>
        <dbReference type="PROSITE" id="PS51722"/>
    </source>
</evidence>
<comment type="function">
    <text evidence="17">Catalyzes the synthesis of activated sulfate.</text>
</comment>
<dbReference type="Pfam" id="PF01583">
    <property type="entry name" value="APS_kinase"/>
    <property type="match status" value="1"/>
</dbReference>
<dbReference type="GO" id="GO:0003924">
    <property type="term" value="F:GTPase activity"/>
    <property type="evidence" value="ECO:0007669"/>
    <property type="project" value="InterPro"/>
</dbReference>
<comment type="similarity">
    <text evidence="16">Belongs to the TRAFAC class translation factor GTPase superfamily. Classic translation factor GTPase family. CysN/NodQ subfamily.</text>
</comment>
<comment type="subunit">
    <text evidence="15">Heterodimer composed of CysD, the smaller subunit, and CysNC.</text>
</comment>
<dbReference type="InterPro" id="IPR059117">
    <property type="entry name" value="APS_kinase_dom"/>
</dbReference>
<dbReference type="FunFam" id="3.40.50.300:FF:002377">
    <property type="entry name" value="Sulfate adenylyltransferase subunit 1"/>
    <property type="match status" value="1"/>
</dbReference>
<feature type="binding site" evidence="16">
    <location>
        <begin position="110"/>
        <end position="114"/>
    </location>
    <ligand>
        <name>GTP</name>
        <dbReference type="ChEBI" id="CHEBI:37565"/>
    </ligand>
</feature>
<evidence type="ECO:0000256" key="10">
    <source>
        <dbReference type="ARBA" id="ARBA00022840"/>
    </source>
</evidence>
<evidence type="ECO:0000256" key="17">
    <source>
        <dbReference type="HAMAP-Rule" id="MF_00065"/>
    </source>
</evidence>
<evidence type="ECO:0000256" key="12">
    <source>
        <dbReference type="ARBA" id="ARBA00023268"/>
    </source>
</evidence>
<protein>
    <recommendedName>
        <fullName evidence="16 17">Multifunctional fusion protein</fullName>
    </recommendedName>
    <domain>
        <recommendedName>
            <fullName evidence="16">Sulfate adenylyltransferase subunit 1</fullName>
            <ecNumber evidence="16">2.7.7.4</ecNumber>
        </recommendedName>
        <alternativeName>
            <fullName evidence="16">ATP-sulfurylase large subunit</fullName>
        </alternativeName>
        <alternativeName>
            <fullName evidence="16">Sulfate adenylate transferase</fullName>
            <shortName evidence="16">SAT</shortName>
        </alternativeName>
    </domain>
    <domain>
        <recommendedName>
            <fullName evidence="17">Adenylyl-sulfate kinase</fullName>
            <ecNumber evidence="17">2.7.1.25</ecNumber>
        </recommendedName>
        <alternativeName>
            <fullName evidence="17">APS kinase</fullName>
        </alternativeName>
        <alternativeName>
            <fullName evidence="17">ATP adenosine-5'-phosphosulfate 3'-phosphotransferase</fullName>
        </alternativeName>
        <alternativeName>
            <fullName evidence="17">Adenosine-5'-phosphosulfate kinase</fullName>
        </alternativeName>
    </domain>
</protein>
<comment type="catalytic activity">
    <reaction evidence="1 17">
        <text>adenosine 5'-phosphosulfate + ATP = 3'-phosphoadenylyl sulfate + ADP + H(+)</text>
        <dbReference type="Rhea" id="RHEA:24152"/>
        <dbReference type="ChEBI" id="CHEBI:15378"/>
        <dbReference type="ChEBI" id="CHEBI:30616"/>
        <dbReference type="ChEBI" id="CHEBI:58243"/>
        <dbReference type="ChEBI" id="CHEBI:58339"/>
        <dbReference type="ChEBI" id="CHEBI:456216"/>
        <dbReference type="EC" id="2.7.1.25"/>
    </reaction>
</comment>
<dbReference type="GO" id="GO:0005524">
    <property type="term" value="F:ATP binding"/>
    <property type="evidence" value="ECO:0007669"/>
    <property type="project" value="UniProtKB-UniRule"/>
</dbReference>
<feature type="domain" description="Tr-type G" evidence="18">
    <location>
        <begin position="22"/>
        <end position="238"/>
    </location>
</feature>
<comment type="pathway">
    <text evidence="4 16">Sulfur metabolism; hydrogen sulfide biosynthesis; sulfite from sulfate: step 1/3.</text>
</comment>
<dbReference type="GO" id="GO:0070814">
    <property type="term" value="P:hydrogen sulfide biosynthetic process"/>
    <property type="evidence" value="ECO:0007669"/>
    <property type="project" value="UniProtKB-UniRule"/>
</dbReference>
<dbReference type="SUPFAM" id="SSF52540">
    <property type="entry name" value="P-loop containing nucleoside triphosphate hydrolases"/>
    <property type="match status" value="2"/>
</dbReference>
<keyword evidence="17" id="KW-0418">Kinase</keyword>
<keyword evidence="10 16" id="KW-0067">ATP-binding</keyword>
<dbReference type="Gene3D" id="2.40.30.10">
    <property type="entry name" value="Translation factors"/>
    <property type="match status" value="2"/>
</dbReference>
<dbReference type="InterPro" id="IPR044139">
    <property type="entry name" value="CysN_NoDQ_III"/>
</dbReference>
<comment type="catalytic activity">
    <reaction evidence="13 16">
        <text>sulfate + ATP + H(+) = adenosine 5'-phosphosulfate + diphosphate</text>
        <dbReference type="Rhea" id="RHEA:18133"/>
        <dbReference type="ChEBI" id="CHEBI:15378"/>
        <dbReference type="ChEBI" id="CHEBI:16189"/>
        <dbReference type="ChEBI" id="CHEBI:30616"/>
        <dbReference type="ChEBI" id="CHEBI:33019"/>
        <dbReference type="ChEBI" id="CHEBI:58243"/>
        <dbReference type="EC" id="2.7.7.4"/>
    </reaction>
</comment>
<gene>
    <name evidence="16 19" type="primary">cysN</name>
    <name evidence="17" type="synonym">cysC</name>
    <name evidence="19" type="ORF">D8779_15605</name>
</gene>
<evidence type="ECO:0000256" key="14">
    <source>
        <dbReference type="ARBA" id="ARBA00055271"/>
    </source>
</evidence>
<organism evidence="19 20">
    <name type="scientific">Pseudomonas leptonychotis</name>
    <dbReference type="NCBI Taxonomy" id="2448482"/>
    <lineage>
        <taxon>Bacteria</taxon>
        <taxon>Pseudomonadati</taxon>
        <taxon>Pseudomonadota</taxon>
        <taxon>Gammaproteobacteria</taxon>
        <taxon>Pseudomonadales</taxon>
        <taxon>Pseudomonadaceae</taxon>
        <taxon>Pseudomonas</taxon>
    </lineage>
</organism>
<sequence>MSHQSELISEDILAYLGQHERKELLRFLTCGNVDDGKSTLIGRLLHDSKMIYEDHLDAITKDSKKVGTTGEDIDLALLVDGLQAEREQGITIDVAYRYFSTTRRKFIIADTPGHEQYTRNMATGASNCDLAIILIDARYGVQTQTKRHSFIASLLGIKHIVIAVNKMDLKGFDQGVFEQIKADYLAFVEGIAFKPSSMHFVPMSALKGDNVVNKSEQSPWYDGQSLMEILETVEVAGDRNFDDLRFPVQYVNRPNLNFRGFAGTLASGIVRKGDEVIALPSGKGSKVKSIVTFDGELEQAGPGQAITITLEDEIDVSRGDMLVHGDNRPQVVDSFDAMLVWMAEEPMLPGKKYDIKRATSYVPGSIASIAHRVDVNTLEEGAASSLQLNEIGQVRIALDAPIALDGYAHNRTTGSFIIIDRLTNGTVGAGMIIAEPIGVQSSGGHHGKLAHVSTEERAARLGQQPATVLFSGLSGAGKSTLAYAVERKLFDMGRAVYVLDGQNLRHDLNKGLPQDRAGRTENWRRAAHVARQFNEAGLLTLAAFVAPDAEGREQAKSLIGAERLITVYVQASPQVCAERDPQGLYAAAGDNIPGESFPYDIPLNADLVIDTQTASVEDGVKQVLALLRERGAI</sequence>
<dbReference type="FunFam" id="3.40.50.300:FF:000119">
    <property type="entry name" value="Sulfate adenylyltransferase subunit 1"/>
    <property type="match status" value="1"/>
</dbReference>
<dbReference type="CDD" id="cd02027">
    <property type="entry name" value="APSK"/>
    <property type="match status" value="1"/>
</dbReference>
<keyword evidence="8 16" id="KW-0548">Nucleotidyltransferase</keyword>
<dbReference type="RefSeq" id="WP_136665406.1">
    <property type="nucleotide sequence ID" value="NZ_RFLV01000003.1"/>
</dbReference>
<dbReference type="SUPFAM" id="SSF50465">
    <property type="entry name" value="EF-Tu/eEF-1alpha/eIF2-gamma C-terminal domain"/>
    <property type="match status" value="1"/>
</dbReference>
<reference evidence="19 20" key="1">
    <citation type="submission" date="2018-10" db="EMBL/GenBank/DDBJ databases">
        <title>Pseudomonas leptonychotis sp. nov., isolated from Weddell seals in Antarctica.</title>
        <authorList>
            <person name="Novakova D."/>
            <person name="Svec P."/>
            <person name="Kralova S."/>
            <person name="Kristofova L."/>
            <person name="Zeman M."/>
            <person name="Pantucek R."/>
            <person name="Maslanova I."/>
            <person name="Sedlacek I."/>
        </authorList>
    </citation>
    <scope>NUCLEOTIDE SEQUENCE [LARGE SCALE GENOMIC DNA]</scope>
    <source>
        <strain evidence="19 20">CCM 8849</strain>
    </source>
</reference>
<dbReference type="PROSITE" id="PS51722">
    <property type="entry name" value="G_TR_2"/>
    <property type="match status" value="1"/>
</dbReference>
<evidence type="ECO:0000256" key="2">
    <source>
        <dbReference type="ARBA" id="ARBA00002357"/>
    </source>
</evidence>
<dbReference type="InterPro" id="IPR011779">
    <property type="entry name" value="SO4_adenylTrfase_lsu"/>
</dbReference>
<comment type="similarity">
    <text evidence="6">In the N-terminal section; belongs to the TRAFAC class translation factor GTPase superfamily. Classic translation factor GTPase family. CysN/NodQ subfamily.</text>
</comment>
<dbReference type="GO" id="GO:0004781">
    <property type="term" value="F:sulfate adenylyltransferase (ATP) activity"/>
    <property type="evidence" value="ECO:0007669"/>
    <property type="project" value="UniProtKB-UniRule"/>
</dbReference>
<evidence type="ECO:0000256" key="8">
    <source>
        <dbReference type="ARBA" id="ARBA00022695"/>
    </source>
</evidence>
<feature type="binding site" evidence="16">
    <location>
        <begin position="31"/>
        <end position="38"/>
    </location>
    <ligand>
        <name>GTP</name>
        <dbReference type="ChEBI" id="CHEBI:37565"/>
    </ligand>
</feature>
<evidence type="ECO:0000256" key="13">
    <source>
        <dbReference type="ARBA" id="ARBA00049370"/>
    </source>
</evidence>
<dbReference type="HAMAP" id="MF_00065">
    <property type="entry name" value="Adenylyl_sulf_kinase"/>
    <property type="match status" value="1"/>
</dbReference>
<dbReference type="InterPro" id="IPR009000">
    <property type="entry name" value="Transl_B-barrel_sf"/>
</dbReference>
<dbReference type="CDD" id="cd04095">
    <property type="entry name" value="CysN_NoDQ_III"/>
    <property type="match status" value="1"/>
</dbReference>
<dbReference type="NCBIfam" id="TIGR00455">
    <property type="entry name" value="apsK"/>
    <property type="match status" value="1"/>
</dbReference>
<dbReference type="InterPro" id="IPR050100">
    <property type="entry name" value="TRAFAC_GTPase_members"/>
</dbReference>
<keyword evidence="11 16" id="KW-0342">GTP-binding</keyword>
<dbReference type="PANTHER" id="PTHR23115">
    <property type="entry name" value="TRANSLATION FACTOR"/>
    <property type="match status" value="1"/>
</dbReference>
<comment type="similarity">
    <text evidence="5">In the C-terminal section; belongs to the APS kinase family.</text>
</comment>
<keyword evidence="9 16" id="KW-0547">Nucleotide-binding</keyword>
<evidence type="ECO:0000256" key="4">
    <source>
        <dbReference type="ARBA" id="ARBA00005048"/>
    </source>
</evidence>
<comment type="pathway">
    <text evidence="3 17">Sulfur metabolism; hydrogen sulfide biosynthesis; sulfite from sulfate: step 2/3.</text>
</comment>
<dbReference type="SUPFAM" id="SSF50447">
    <property type="entry name" value="Translation proteins"/>
    <property type="match status" value="1"/>
</dbReference>
<keyword evidence="17" id="KW-0597">Phosphoprotein</keyword>
<dbReference type="NCBIfam" id="TIGR00231">
    <property type="entry name" value="small_GTP"/>
    <property type="match status" value="1"/>
</dbReference>
<dbReference type="HAMAP" id="MF_00062">
    <property type="entry name" value="Sulf_adenylyltr_sub1"/>
    <property type="match status" value="1"/>
</dbReference>
<dbReference type="GO" id="GO:0005525">
    <property type="term" value="F:GTP binding"/>
    <property type="evidence" value="ECO:0007669"/>
    <property type="project" value="UniProtKB-UniRule"/>
</dbReference>
<evidence type="ECO:0000256" key="16">
    <source>
        <dbReference type="HAMAP-Rule" id="MF_00062"/>
    </source>
</evidence>
<dbReference type="NCBIfam" id="NF003478">
    <property type="entry name" value="PRK05124.1"/>
    <property type="match status" value="1"/>
</dbReference>
<evidence type="ECO:0000313" key="19">
    <source>
        <dbReference type="EMBL" id="TIH07577.1"/>
    </source>
</evidence>
<dbReference type="InterPro" id="IPR041757">
    <property type="entry name" value="CysN_GTP-bd"/>
</dbReference>
<dbReference type="CDD" id="cd04166">
    <property type="entry name" value="CysN_ATPS"/>
    <property type="match status" value="1"/>
</dbReference>
<dbReference type="Gene3D" id="3.40.50.300">
    <property type="entry name" value="P-loop containing nucleotide triphosphate hydrolases"/>
    <property type="match status" value="2"/>
</dbReference>